<sequence length="142" mass="17859">ILFLNLFYFPIYKTYFFIIFNIYSLYLSDYFTFFIFKNFDLPFLVFVYFLFFAKIKFHLFYFSILVIQLLNFFYFRSTFICNFLVILPSSFLSYFPCFSLFFSFAYYLLYYISVCYFYIHLFSFHKYLYTFLFFIIFSFVCL</sequence>
<keyword evidence="1" id="KW-1133">Transmembrane helix</keyword>
<accession>A0A8T0VSZ9</accession>
<proteinExistence type="predicted"/>
<keyword evidence="1" id="KW-0812">Transmembrane</keyword>
<feature type="transmembrane region" description="Helical" evidence="1">
    <location>
        <begin position="118"/>
        <end position="141"/>
    </location>
</feature>
<comment type="caution">
    <text evidence="2">The sequence shown here is derived from an EMBL/GenBank/DDBJ whole genome shotgun (WGS) entry which is preliminary data.</text>
</comment>
<feature type="transmembrane region" description="Helical" evidence="1">
    <location>
        <begin position="91"/>
        <end position="112"/>
    </location>
</feature>
<evidence type="ECO:0000256" key="1">
    <source>
        <dbReference type="SAM" id="Phobius"/>
    </source>
</evidence>
<feature type="transmembrane region" description="Helical" evidence="1">
    <location>
        <begin position="6"/>
        <end position="27"/>
    </location>
</feature>
<gene>
    <name evidence="2" type="ORF">PVAP13_2NG446803</name>
</gene>
<feature type="non-terminal residue" evidence="2">
    <location>
        <position position="1"/>
    </location>
</feature>
<keyword evidence="3" id="KW-1185">Reference proteome</keyword>
<evidence type="ECO:0000313" key="3">
    <source>
        <dbReference type="Proteomes" id="UP000823388"/>
    </source>
</evidence>
<dbReference type="Proteomes" id="UP000823388">
    <property type="component" value="Chromosome 2N"/>
</dbReference>
<dbReference type="AlphaFoldDB" id="A0A8T0VSZ9"/>
<keyword evidence="1" id="KW-0472">Membrane</keyword>
<feature type="non-terminal residue" evidence="2">
    <location>
        <position position="142"/>
    </location>
</feature>
<feature type="transmembrane region" description="Helical" evidence="1">
    <location>
        <begin position="59"/>
        <end position="79"/>
    </location>
</feature>
<name>A0A8T0VSZ9_PANVG</name>
<feature type="transmembrane region" description="Helical" evidence="1">
    <location>
        <begin position="34"/>
        <end position="53"/>
    </location>
</feature>
<evidence type="ECO:0000313" key="2">
    <source>
        <dbReference type="EMBL" id="KAG2636364.1"/>
    </source>
</evidence>
<protein>
    <submittedName>
        <fullName evidence="2">Uncharacterized protein</fullName>
    </submittedName>
</protein>
<organism evidence="2 3">
    <name type="scientific">Panicum virgatum</name>
    <name type="common">Blackwell switchgrass</name>
    <dbReference type="NCBI Taxonomy" id="38727"/>
    <lineage>
        <taxon>Eukaryota</taxon>
        <taxon>Viridiplantae</taxon>
        <taxon>Streptophyta</taxon>
        <taxon>Embryophyta</taxon>
        <taxon>Tracheophyta</taxon>
        <taxon>Spermatophyta</taxon>
        <taxon>Magnoliopsida</taxon>
        <taxon>Liliopsida</taxon>
        <taxon>Poales</taxon>
        <taxon>Poaceae</taxon>
        <taxon>PACMAD clade</taxon>
        <taxon>Panicoideae</taxon>
        <taxon>Panicodae</taxon>
        <taxon>Paniceae</taxon>
        <taxon>Panicinae</taxon>
        <taxon>Panicum</taxon>
        <taxon>Panicum sect. Hiantes</taxon>
    </lineage>
</organism>
<dbReference type="EMBL" id="CM029040">
    <property type="protein sequence ID" value="KAG2636364.1"/>
    <property type="molecule type" value="Genomic_DNA"/>
</dbReference>
<reference evidence="2" key="1">
    <citation type="submission" date="2020-05" db="EMBL/GenBank/DDBJ databases">
        <title>WGS assembly of Panicum virgatum.</title>
        <authorList>
            <person name="Lovell J.T."/>
            <person name="Jenkins J."/>
            <person name="Shu S."/>
            <person name="Juenger T.E."/>
            <person name="Schmutz J."/>
        </authorList>
    </citation>
    <scope>NUCLEOTIDE SEQUENCE</scope>
    <source>
        <strain evidence="2">AP13</strain>
    </source>
</reference>